<sequence length="128" mass="12755">MNVFTLASRVAVAAPFVYLGWQAARQPGGRVKAAEAFGIPADLSDLAVRANGAAMVAGGLSVATGILPRLGAAGVLAALVPTTIAGHPFWKETDPQARAAQLTQALKNLGMAGGLLAVVAAPGGRTPS</sequence>
<dbReference type="Proteomes" id="UP000501058">
    <property type="component" value="Chromosome"/>
</dbReference>
<keyword evidence="4" id="KW-0472">Membrane</keyword>
<dbReference type="RefSeq" id="WP_166233404.1">
    <property type="nucleotide sequence ID" value="NZ_CP049865.1"/>
</dbReference>
<dbReference type="Pfam" id="PF07681">
    <property type="entry name" value="DoxX"/>
    <property type="match status" value="1"/>
</dbReference>
<dbReference type="EMBL" id="CP049865">
    <property type="protein sequence ID" value="QIK72328.1"/>
    <property type="molecule type" value="Genomic_DNA"/>
</dbReference>
<gene>
    <name evidence="5" type="ORF">G7070_08665</name>
</gene>
<keyword evidence="2" id="KW-0812">Transmembrane</keyword>
<evidence type="ECO:0000256" key="2">
    <source>
        <dbReference type="ARBA" id="ARBA00022692"/>
    </source>
</evidence>
<keyword evidence="3" id="KW-1133">Transmembrane helix</keyword>
<evidence type="ECO:0000256" key="1">
    <source>
        <dbReference type="ARBA" id="ARBA00004141"/>
    </source>
</evidence>
<accession>A0A6G7Y6Q5</accession>
<dbReference type="AlphaFoldDB" id="A0A6G7Y6Q5"/>
<organism evidence="5 6">
    <name type="scientific">Propioniciclava coleopterorum</name>
    <dbReference type="NCBI Taxonomy" id="2714937"/>
    <lineage>
        <taxon>Bacteria</taxon>
        <taxon>Bacillati</taxon>
        <taxon>Actinomycetota</taxon>
        <taxon>Actinomycetes</taxon>
        <taxon>Propionibacteriales</taxon>
        <taxon>Propionibacteriaceae</taxon>
        <taxon>Propioniciclava</taxon>
    </lineage>
</organism>
<comment type="subcellular location">
    <subcellularLocation>
        <location evidence="1">Membrane</location>
        <topology evidence="1">Multi-pass membrane protein</topology>
    </subcellularLocation>
</comment>
<proteinExistence type="predicted"/>
<protein>
    <submittedName>
        <fullName evidence="5">DoxX family protein</fullName>
    </submittedName>
</protein>
<evidence type="ECO:0000256" key="3">
    <source>
        <dbReference type="ARBA" id="ARBA00022989"/>
    </source>
</evidence>
<dbReference type="GO" id="GO:0016020">
    <property type="term" value="C:membrane"/>
    <property type="evidence" value="ECO:0007669"/>
    <property type="project" value="UniProtKB-SubCell"/>
</dbReference>
<evidence type="ECO:0000313" key="6">
    <source>
        <dbReference type="Proteomes" id="UP000501058"/>
    </source>
</evidence>
<evidence type="ECO:0000313" key="5">
    <source>
        <dbReference type="EMBL" id="QIK72328.1"/>
    </source>
</evidence>
<dbReference type="InterPro" id="IPR032808">
    <property type="entry name" value="DoxX"/>
</dbReference>
<reference evidence="5 6" key="1">
    <citation type="submission" date="2020-03" db="EMBL/GenBank/DDBJ databases">
        <title>Propioniciclava sp. nov., isolated from Hydrophilus acuminatus.</title>
        <authorList>
            <person name="Hyun D.-W."/>
            <person name="Bae J.-W."/>
        </authorList>
    </citation>
    <scope>NUCLEOTIDE SEQUENCE [LARGE SCALE GENOMIC DNA]</scope>
    <source>
        <strain evidence="5 6">HDW11</strain>
    </source>
</reference>
<dbReference type="KEGG" id="prv:G7070_08665"/>
<keyword evidence="6" id="KW-1185">Reference proteome</keyword>
<name>A0A6G7Y6Q5_9ACTN</name>
<evidence type="ECO:0000256" key="4">
    <source>
        <dbReference type="ARBA" id="ARBA00023136"/>
    </source>
</evidence>